<organism evidence="2 3">
    <name type="scientific">Aliarcobacter cryaerophilus</name>
    <dbReference type="NCBI Taxonomy" id="28198"/>
    <lineage>
        <taxon>Bacteria</taxon>
        <taxon>Pseudomonadati</taxon>
        <taxon>Campylobacterota</taxon>
        <taxon>Epsilonproteobacteria</taxon>
        <taxon>Campylobacterales</taxon>
        <taxon>Arcobacteraceae</taxon>
        <taxon>Aliarcobacter</taxon>
    </lineage>
</organism>
<dbReference type="Proteomes" id="UP000238811">
    <property type="component" value="Unassembled WGS sequence"/>
</dbReference>
<feature type="domain" description="RES" evidence="1">
    <location>
        <begin position="166"/>
        <end position="319"/>
    </location>
</feature>
<gene>
    <name evidence="2" type="ORF">CJ668_00015</name>
</gene>
<dbReference type="InterPro" id="IPR014914">
    <property type="entry name" value="RES_dom"/>
</dbReference>
<proteinExistence type="predicted"/>
<comment type="caution">
    <text evidence="2">The sequence shown here is derived from an EMBL/GenBank/DDBJ whole genome shotgun (WGS) entry which is preliminary data.</text>
</comment>
<dbReference type="AlphaFoldDB" id="A0A2S9TRD1"/>
<dbReference type="EMBL" id="NXGD01000001">
    <property type="protein sequence ID" value="PRN01398.1"/>
    <property type="molecule type" value="Genomic_DNA"/>
</dbReference>
<protein>
    <recommendedName>
        <fullName evidence="1">RES domain-containing protein</fullName>
    </recommendedName>
</protein>
<sequence>MGFCCPNCFKDNFLEQHIIKLSSNKGKCSFCETDNIALISTNKLQDLFEEIMYIYEVNDSGVLFSEILNLDWKLFKINKYAANNLLSEILNDTSILSQKFINSLEKTSSDVWDKFRDELKYNNRYFPNDSEFNKQSLKETIQYFKTLDYPKEVFRARISKDNNLIPKENMGKPPLGRSTQGRANPIGISYLYVASDIKTAISEIRPHKGALVTVAKIRLPDNLKFLDIRSPKNTISPFSFSDNVLEALYKDLDLLERFGEELSKPVLPQEADMEYLSSQYLCEMIKHYGFTGLLYKSSVGEGFNIVIFDNVELDFLELEMYEIRNIIVDSICIKTS</sequence>
<evidence type="ECO:0000259" key="1">
    <source>
        <dbReference type="SMART" id="SM00953"/>
    </source>
</evidence>
<dbReference type="Pfam" id="PF08808">
    <property type="entry name" value="RES"/>
    <property type="match status" value="1"/>
</dbReference>
<evidence type="ECO:0000313" key="2">
    <source>
        <dbReference type="EMBL" id="PRN01398.1"/>
    </source>
</evidence>
<accession>A0A2S9TRD1</accession>
<reference evidence="2 3" key="1">
    <citation type="submission" date="2017-09" db="EMBL/GenBank/DDBJ databases">
        <title>Reassesment of A. cryaerophilus.</title>
        <authorList>
            <person name="Perez-Cataluna A."/>
            <person name="Collado L."/>
            <person name="Salgado O."/>
            <person name="Lefinanco V."/>
            <person name="Figueras M.J."/>
        </authorList>
    </citation>
    <scope>NUCLEOTIDE SEQUENCE [LARGE SCALE GENOMIC DNA]</scope>
    <source>
        <strain evidence="2 3">LMG 10229</strain>
    </source>
</reference>
<dbReference type="SMART" id="SM00953">
    <property type="entry name" value="RES"/>
    <property type="match status" value="1"/>
</dbReference>
<name>A0A2S9TRD1_9BACT</name>
<evidence type="ECO:0000313" key="3">
    <source>
        <dbReference type="Proteomes" id="UP000238811"/>
    </source>
</evidence>